<dbReference type="PANTHER" id="PTHR19328:SF75">
    <property type="entry name" value="ALDOSE SUGAR DEHYDROGENASE YLII"/>
    <property type="match status" value="1"/>
</dbReference>
<name>A0A942I3V2_9HYPH</name>
<feature type="domain" description="Glucose/Sorbosone dehydrogenase" evidence="2">
    <location>
        <begin position="41"/>
        <end position="371"/>
    </location>
</feature>
<dbReference type="Gene3D" id="2.120.10.30">
    <property type="entry name" value="TolB, C-terminal domain"/>
    <property type="match status" value="1"/>
</dbReference>
<dbReference type="SUPFAM" id="SSF50952">
    <property type="entry name" value="Soluble quinoprotein glucose dehydrogenase"/>
    <property type="match status" value="1"/>
</dbReference>
<accession>A0A942I3V2</accession>
<dbReference type="Pfam" id="PF07995">
    <property type="entry name" value="GSDH"/>
    <property type="match status" value="1"/>
</dbReference>
<protein>
    <submittedName>
        <fullName evidence="3">PQQ-dependent sugar dehydrogenase</fullName>
    </submittedName>
</protein>
<reference evidence="3" key="1">
    <citation type="submission" date="2021-04" db="EMBL/GenBank/DDBJ databases">
        <title>Pseudaminobacter soli sp. nov., isolated from paddy soil contaminated by heavy metals.</title>
        <authorList>
            <person name="Zhang K."/>
        </authorList>
    </citation>
    <scope>NUCLEOTIDE SEQUENCE</scope>
    <source>
        <strain evidence="3">19-2017</strain>
    </source>
</reference>
<dbReference type="InterPro" id="IPR011042">
    <property type="entry name" value="6-blade_b-propeller_TolB-like"/>
</dbReference>
<comment type="caution">
    <text evidence="3">The sequence shown here is derived from an EMBL/GenBank/DDBJ whole genome shotgun (WGS) entry which is preliminary data.</text>
</comment>
<evidence type="ECO:0000256" key="1">
    <source>
        <dbReference type="SAM" id="SignalP"/>
    </source>
</evidence>
<keyword evidence="1" id="KW-0732">Signal</keyword>
<dbReference type="RefSeq" id="WP_188256484.1">
    <property type="nucleotide sequence ID" value="NZ_JABVCF010000011.1"/>
</dbReference>
<feature type="chain" id="PRO_5036691406" evidence="1">
    <location>
        <begin position="27"/>
        <end position="376"/>
    </location>
</feature>
<dbReference type="InterPro" id="IPR012938">
    <property type="entry name" value="Glc/Sorbosone_DH"/>
</dbReference>
<dbReference type="AlphaFoldDB" id="A0A942I3V2"/>
<sequence length="376" mass="40644">MSRTYTLLVALTATLFSMAFVLGASAQSSPPLQTDVIVRGLEHPWGVAFLPDGHAIVTERPGRIRILSDGKLSKPVKGVPKVAARGQGGLLDIAVSPNFASDNLVYFSFSQPGRGGSGTAAARAKLVRDGANARLENVQIIFSMKKKTRSTLQFGSRLVFAPDGTLFITTGDRGDAPRAQDLQDAAGSVVRIQPDGSIPPDNPTWRGKPHLPEIWSKGHRNIQGAVFDPLTHRLLTNEHGAKGGDEINQPEAGKNYGWPVISYGREYSGAKIGVGTAAPGYEQPLHYWNPSIAPSGMAVYEGDMFPEWKGNLLIGSLKFEYLARLERDGSGKIGKEHQILKGEFGRIRDVRITPDGSIWLLTDEEDGAIVRVSRGK</sequence>
<dbReference type="PANTHER" id="PTHR19328">
    <property type="entry name" value="HEDGEHOG-INTERACTING PROTEIN"/>
    <property type="match status" value="1"/>
</dbReference>
<dbReference type="EMBL" id="JAGWCR010000011">
    <property type="protein sequence ID" value="MBS3650928.1"/>
    <property type="molecule type" value="Genomic_DNA"/>
</dbReference>
<keyword evidence="4" id="KW-1185">Reference proteome</keyword>
<organism evidence="3 4">
    <name type="scientific">Pseudaminobacter soli</name>
    <name type="common">ex Zhang et al. 2022</name>
    <dbReference type="NCBI Taxonomy" id="2831468"/>
    <lineage>
        <taxon>Bacteria</taxon>
        <taxon>Pseudomonadati</taxon>
        <taxon>Pseudomonadota</taxon>
        <taxon>Alphaproteobacteria</taxon>
        <taxon>Hyphomicrobiales</taxon>
        <taxon>Phyllobacteriaceae</taxon>
        <taxon>Pseudaminobacter</taxon>
    </lineage>
</organism>
<dbReference type="Proteomes" id="UP000680348">
    <property type="component" value="Unassembled WGS sequence"/>
</dbReference>
<proteinExistence type="predicted"/>
<feature type="signal peptide" evidence="1">
    <location>
        <begin position="1"/>
        <end position="26"/>
    </location>
</feature>
<gene>
    <name evidence="3" type="ORF">KEU06_20145</name>
</gene>
<dbReference type="InterPro" id="IPR011041">
    <property type="entry name" value="Quinoprot_gluc/sorb_DH_b-prop"/>
</dbReference>
<evidence type="ECO:0000313" key="3">
    <source>
        <dbReference type="EMBL" id="MBS3650928.1"/>
    </source>
</evidence>
<evidence type="ECO:0000259" key="2">
    <source>
        <dbReference type="Pfam" id="PF07995"/>
    </source>
</evidence>
<evidence type="ECO:0000313" key="4">
    <source>
        <dbReference type="Proteomes" id="UP000680348"/>
    </source>
</evidence>